<accession>A0AAE4AP88</accession>
<dbReference type="NCBIfam" id="TIGR03827">
    <property type="entry name" value="GNAT_ablB"/>
    <property type="match status" value="1"/>
</dbReference>
<dbReference type="RefSeq" id="WP_307261177.1">
    <property type="nucleotide sequence ID" value="NZ_JAUSVL010000001.1"/>
</dbReference>
<dbReference type="InterPro" id="IPR000182">
    <property type="entry name" value="GNAT_dom"/>
</dbReference>
<feature type="domain" description="N-acetyltransferase" evidence="1">
    <location>
        <begin position="138"/>
        <end position="289"/>
    </location>
</feature>
<dbReference type="AlphaFoldDB" id="A0AAE4AP88"/>
<dbReference type="Pfam" id="PF00583">
    <property type="entry name" value="Acetyltransf_1"/>
    <property type="match status" value="1"/>
</dbReference>
<gene>
    <name evidence="2" type="ORF">J3R75_001830</name>
</gene>
<dbReference type="Proteomes" id="UP001238163">
    <property type="component" value="Unassembled WGS sequence"/>
</dbReference>
<dbReference type="InterPro" id="IPR022525">
    <property type="entry name" value="GNAT_AblB"/>
</dbReference>
<dbReference type="PROSITE" id="PS51186">
    <property type="entry name" value="GNAT"/>
    <property type="match status" value="1"/>
</dbReference>
<name>A0AAE4AP88_9BACT</name>
<evidence type="ECO:0000313" key="3">
    <source>
        <dbReference type="Proteomes" id="UP001238163"/>
    </source>
</evidence>
<dbReference type="Gene3D" id="3.40.630.30">
    <property type="match status" value="1"/>
</dbReference>
<evidence type="ECO:0000313" key="2">
    <source>
        <dbReference type="EMBL" id="MDQ0289723.1"/>
    </source>
</evidence>
<reference evidence="2" key="1">
    <citation type="submission" date="2023-07" db="EMBL/GenBank/DDBJ databases">
        <title>Genomic Encyclopedia of Type Strains, Phase IV (KMG-IV): sequencing the most valuable type-strain genomes for metagenomic binning, comparative biology and taxonomic classification.</title>
        <authorList>
            <person name="Goeker M."/>
        </authorList>
    </citation>
    <scope>NUCLEOTIDE SEQUENCE</scope>
    <source>
        <strain evidence="2">DSM 24202</strain>
    </source>
</reference>
<sequence length="292" mass="32336">MTAINTIDSALTTSDRVEKLAGATVQHGPYNRRAYLMKLGKGTPRNVLPALLDLCKKQRYSKIFAKVPAKHEEAFGELGFQTEARVPQFFKGQEDAVFLGLYLDPKRRQPKNEDALRQIRRLARAKTPRPAPATPPDLVVRRCAAADIPAMAAVYAQVFDTYPFPISDPDFIADTMASHVVYFGVWRDGVLQALSSAETDRDDLNVEMTDFATLPEFRGNGYATLLLAKMEVAMRKEGIRTAYTIARAASAGMNITFARQGYHYAGCLVNNTNICGGIESMNVWHRTLKTGA</sequence>
<comment type="caution">
    <text evidence="2">The sequence shown here is derived from an EMBL/GenBank/DDBJ whole genome shotgun (WGS) entry which is preliminary data.</text>
</comment>
<dbReference type="CDD" id="cd04301">
    <property type="entry name" value="NAT_SF"/>
    <property type="match status" value="1"/>
</dbReference>
<proteinExistence type="predicted"/>
<dbReference type="EMBL" id="JAUSVL010000001">
    <property type="protein sequence ID" value="MDQ0289723.1"/>
    <property type="molecule type" value="Genomic_DNA"/>
</dbReference>
<dbReference type="InterPro" id="IPR016181">
    <property type="entry name" value="Acyl_CoA_acyltransferase"/>
</dbReference>
<keyword evidence="3" id="KW-1185">Reference proteome</keyword>
<dbReference type="SUPFAM" id="SSF55729">
    <property type="entry name" value="Acyl-CoA N-acyltransferases (Nat)"/>
    <property type="match status" value="1"/>
</dbReference>
<evidence type="ECO:0000259" key="1">
    <source>
        <dbReference type="PROSITE" id="PS51186"/>
    </source>
</evidence>
<protein>
    <submittedName>
        <fullName evidence="2">Beta-lysine N-acetyltransferase</fullName>
    </submittedName>
</protein>
<organism evidence="2 3">
    <name type="scientific">Oligosphaera ethanolica</name>
    <dbReference type="NCBI Taxonomy" id="760260"/>
    <lineage>
        <taxon>Bacteria</taxon>
        <taxon>Pseudomonadati</taxon>
        <taxon>Lentisphaerota</taxon>
        <taxon>Oligosphaeria</taxon>
        <taxon>Oligosphaerales</taxon>
        <taxon>Oligosphaeraceae</taxon>
        <taxon>Oligosphaera</taxon>
    </lineage>
</organism>
<dbReference type="GO" id="GO:0008080">
    <property type="term" value="F:N-acetyltransferase activity"/>
    <property type="evidence" value="ECO:0007669"/>
    <property type="project" value="InterPro"/>
</dbReference>